<reference evidence="1" key="1">
    <citation type="submission" date="2020-10" db="EMBL/GenBank/DDBJ databases">
        <title>Phylogeny of dyella-like bacteria.</title>
        <authorList>
            <person name="Fu J."/>
        </authorList>
    </citation>
    <scope>NUCLEOTIDE SEQUENCE</scope>
    <source>
        <strain evidence="1">DHOC52</strain>
    </source>
</reference>
<dbReference type="Proteomes" id="UP001430149">
    <property type="component" value="Unassembled WGS sequence"/>
</dbReference>
<organism evidence="1 2">
    <name type="scientific">Dyella flava</name>
    <dbReference type="NCBI Taxonomy" id="1920170"/>
    <lineage>
        <taxon>Bacteria</taxon>
        <taxon>Pseudomonadati</taxon>
        <taxon>Pseudomonadota</taxon>
        <taxon>Gammaproteobacteria</taxon>
        <taxon>Lysobacterales</taxon>
        <taxon>Rhodanobacteraceae</taxon>
        <taxon>Dyella</taxon>
    </lineage>
</organism>
<sequence length="312" mass="33355">MGGQSKSLQKFITVVPDEALQTEKVEKKGFDWGGMTKSFTGGKNLMDTAKSAVADGDWKTIAAVGVTVGVTAAAAAVLAPEIAVGAAGAALTTYGMSALYDAVRGMRSEGCDVKVLGESSVRELVFLPGHPRPKTVYAQHPANELIYFPISSFHRRVFENKFSEAIRLLAALGAREIQVEHKKGWDRAFAASLAAPIATQTGVAQVDASGGTSAKASENLLFTATLPGSDTPKVIDNPIWLPFEDTWQAIVEQRMEHGLKQFTLSVNYEDDYSVNASLKGKIDKAGLEIGGKFEDHVATQWTMQGTFGRTVG</sequence>
<proteinExistence type="predicted"/>
<evidence type="ECO:0000313" key="1">
    <source>
        <dbReference type="EMBL" id="MBM7124403.1"/>
    </source>
</evidence>
<dbReference type="RefSeq" id="WP_204679850.1">
    <property type="nucleotide sequence ID" value="NZ_BSNR01000023.1"/>
</dbReference>
<accession>A0ABS2K261</accession>
<gene>
    <name evidence="1" type="ORF">ISP19_03340</name>
</gene>
<dbReference type="EMBL" id="JADIKE010000026">
    <property type="protein sequence ID" value="MBM7124403.1"/>
    <property type="molecule type" value="Genomic_DNA"/>
</dbReference>
<name>A0ABS2K261_9GAMM</name>
<evidence type="ECO:0000313" key="2">
    <source>
        <dbReference type="Proteomes" id="UP001430149"/>
    </source>
</evidence>
<protein>
    <submittedName>
        <fullName evidence="1">Uncharacterized protein</fullName>
    </submittedName>
</protein>
<comment type="caution">
    <text evidence="1">The sequence shown here is derived from an EMBL/GenBank/DDBJ whole genome shotgun (WGS) entry which is preliminary data.</text>
</comment>
<keyword evidence="2" id="KW-1185">Reference proteome</keyword>